<comment type="caution">
    <text evidence="2">The sequence shown here is derived from an EMBL/GenBank/DDBJ whole genome shotgun (WGS) entry which is preliminary data.</text>
</comment>
<dbReference type="SUPFAM" id="SSF54534">
    <property type="entry name" value="FKBP-like"/>
    <property type="match status" value="1"/>
</dbReference>
<protein>
    <submittedName>
        <fullName evidence="2">Peptidyl-prolyl cis-trans isomerase, FKBP-type</fullName>
        <ecNumber evidence="2">5.2.1.8</ecNumber>
    </submittedName>
</protein>
<evidence type="ECO:0000313" key="2">
    <source>
        <dbReference type="EMBL" id="EQD77034.1"/>
    </source>
</evidence>
<feature type="domain" description="PPIase FKBP-type" evidence="1">
    <location>
        <begin position="48"/>
        <end position="174"/>
    </location>
</feature>
<dbReference type="Pfam" id="PF00254">
    <property type="entry name" value="FKBP_C"/>
    <property type="match status" value="1"/>
</dbReference>
<dbReference type="EMBL" id="AUZY01000900">
    <property type="protein sequence ID" value="EQD77034.1"/>
    <property type="molecule type" value="Genomic_DNA"/>
</dbReference>
<name>T1D6I5_9ZZZZ</name>
<gene>
    <name evidence="2" type="ORF">B1B_01294</name>
</gene>
<evidence type="ECO:0000259" key="1">
    <source>
        <dbReference type="PROSITE" id="PS50059"/>
    </source>
</evidence>
<reference evidence="2" key="2">
    <citation type="journal article" date="2014" name="ISME J.">
        <title>Microbial stratification in low pH oxic and suboxic macroscopic growths along an acid mine drainage.</title>
        <authorList>
            <person name="Mendez-Garcia C."/>
            <person name="Mesa V."/>
            <person name="Sprenger R.R."/>
            <person name="Richter M."/>
            <person name="Diez M.S."/>
            <person name="Solano J."/>
            <person name="Bargiela R."/>
            <person name="Golyshina O.V."/>
            <person name="Manteca A."/>
            <person name="Ramos J.L."/>
            <person name="Gallego J.R."/>
            <person name="Llorente I."/>
            <person name="Martins Dos Santos V.A."/>
            <person name="Jensen O.N."/>
            <person name="Pelaez A.I."/>
            <person name="Sanchez J."/>
            <person name="Ferrer M."/>
        </authorList>
    </citation>
    <scope>NUCLEOTIDE SEQUENCE</scope>
</reference>
<dbReference type="InterPro" id="IPR046357">
    <property type="entry name" value="PPIase_dom_sf"/>
</dbReference>
<keyword evidence="2" id="KW-0413">Isomerase</keyword>
<dbReference type="InterPro" id="IPR001179">
    <property type="entry name" value="PPIase_FKBP_dom"/>
</dbReference>
<feature type="non-terminal residue" evidence="2">
    <location>
        <position position="1"/>
    </location>
</feature>
<organism evidence="2">
    <name type="scientific">mine drainage metagenome</name>
    <dbReference type="NCBI Taxonomy" id="410659"/>
    <lineage>
        <taxon>unclassified sequences</taxon>
        <taxon>metagenomes</taxon>
        <taxon>ecological metagenomes</taxon>
    </lineage>
</organism>
<dbReference type="GO" id="GO:0003755">
    <property type="term" value="F:peptidyl-prolyl cis-trans isomerase activity"/>
    <property type="evidence" value="ECO:0007669"/>
    <property type="project" value="UniProtKB-EC"/>
</dbReference>
<dbReference type="AlphaFoldDB" id="T1D6I5"/>
<sequence>TMATTGPSRILVAVLFVVILVVGGAGFYAANYYLEPHPVAGPATVQVGANVTVNYIGYFGSGPQIGKVFDTSIYSVYQNNASYPKSLEFASGHSGAASAYHPLGVHIGPATAQYTVGNQTFSGVVPGFWQGIVGMTVNQTRYISMPPSLAYGPLDPACEATEPLAFTVPVLRSYTVANFSAAFPGISTTGGTTFPDPVYGWTDQVFASNTSAVSVVSLPSLGETMRLSGWSASVTGVNGTTITVTNDITPQNFGSLLGTFPTARACGGGASTSHYLIAGVNVAAGTFTINWNTEVTGQSLVFRVTLVALVTP</sequence>
<dbReference type="Gene3D" id="3.10.50.40">
    <property type="match status" value="1"/>
</dbReference>
<proteinExistence type="predicted"/>
<dbReference type="PROSITE" id="PS50059">
    <property type="entry name" value="FKBP_PPIASE"/>
    <property type="match status" value="1"/>
</dbReference>
<reference evidence="2" key="1">
    <citation type="submission" date="2013-08" db="EMBL/GenBank/DDBJ databases">
        <authorList>
            <person name="Mendez C."/>
            <person name="Richter M."/>
            <person name="Ferrer M."/>
            <person name="Sanchez J."/>
        </authorList>
    </citation>
    <scope>NUCLEOTIDE SEQUENCE</scope>
</reference>
<accession>T1D6I5</accession>
<dbReference type="EC" id="5.2.1.8" evidence="2"/>